<evidence type="ECO:0000313" key="3">
    <source>
        <dbReference type="Proteomes" id="UP000094463"/>
    </source>
</evidence>
<protein>
    <submittedName>
        <fullName evidence="2">Uncharacterized protein</fullName>
    </submittedName>
</protein>
<feature type="transmembrane region" description="Helical" evidence="1">
    <location>
        <begin position="7"/>
        <end position="27"/>
    </location>
</feature>
<evidence type="ECO:0000256" key="1">
    <source>
        <dbReference type="SAM" id="Phobius"/>
    </source>
</evidence>
<gene>
    <name evidence="2" type="ORF">BBEV_2536</name>
</gene>
<reference evidence="2 3" key="1">
    <citation type="submission" date="2015-08" db="EMBL/GenBank/DDBJ databases">
        <title>The complete genome sequence of Bacillus beveridgei MLTeJB.</title>
        <authorList>
            <person name="Hanson T.E."/>
            <person name="Mesa C."/>
            <person name="Basesman S.M."/>
            <person name="Oremland R.S."/>
        </authorList>
    </citation>
    <scope>NUCLEOTIDE SEQUENCE [LARGE SCALE GENOMIC DNA]</scope>
    <source>
        <strain evidence="2 3">MLTeJB</strain>
    </source>
</reference>
<dbReference type="KEGG" id="bbev:BBEV_2536"/>
<feature type="transmembrane region" description="Helical" evidence="1">
    <location>
        <begin position="55"/>
        <end position="75"/>
    </location>
</feature>
<keyword evidence="1" id="KW-0812">Transmembrane</keyword>
<name>A0A1D7QXZ3_9BACI</name>
<organism evidence="2 3">
    <name type="scientific">Salisediminibacterium beveridgei</name>
    <dbReference type="NCBI Taxonomy" id="632773"/>
    <lineage>
        <taxon>Bacteria</taxon>
        <taxon>Bacillati</taxon>
        <taxon>Bacillota</taxon>
        <taxon>Bacilli</taxon>
        <taxon>Bacillales</taxon>
        <taxon>Bacillaceae</taxon>
        <taxon>Salisediminibacterium</taxon>
    </lineage>
</organism>
<keyword evidence="1" id="KW-1133">Transmembrane helix</keyword>
<proteinExistence type="predicted"/>
<sequence length="142" mass="15783">MNIKMFSIVYVTLILFMNSLYTGLEIYKHQLREGWTNQDGVRSEAFSELTRLGDWTTAIEVSMTLLMFLVAIWVIKKQRASIKALNYLNAAVVAAFIVLGYITSVIFDVPVGNAVQQLAGPAVITVGLLAYSCIAVFLNKRS</sequence>
<accession>A0A1D7QXZ3</accession>
<keyword evidence="1" id="KW-0472">Membrane</keyword>
<feature type="transmembrane region" description="Helical" evidence="1">
    <location>
        <begin position="119"/>
        <end position="138"/>
    </location>
</feature>
<dbReference type="EMBL" id="CP012502">
    <property type="protein sequence ID" value="AOM83875.1"/>
    <property type="molecule type" value="Genomic_DNA"/>
</dbReference>
<feature type="transmembrane region" description="Helical" evidence="1">
    <location>
        <begin position="87"/>
        <end position="107"/>
    </location>
</feature>
<dbReference type="RefSeq" id="WP_069365813.1">
    <property type="nucleotide sequence ID" value="NZ_CP012502.1"/>
</dbReference>
<dbReference type="AlphaFoldDB" id="A0A1D7QXZ3"/>
<dbReference type="Proteomes" id="UP000094463">
    <property type="component" value="Chromosome"/>
</dbReference>
<keyword evidence="3" id="KW-1185">Reference proteome</keyword>
<evidence type="ECO:0000313" key="2">
    <source>
        <dbReference type="EMBL" id="AOM83875.1"/>
    </source>
</evidence>
<dbReference type="OrthoDB" id="9915176at2"/>